<dbReference type="InterPro" id="IPR014748">
    <property type="entry name" value="Enoyl-CoA_hydra_C"/>
</dbReference>
<keyword evidence="2" id="KW-0443">Lipid metabolism</keyword>
<evidence type="ECO:0000313" key="4">
    <source>
        <dbReference type="EMBL" id="RLQ23139.1"/>
    </source>
</evidence>
<dbReference type="GO" id="GO:0016829">
    <property type="term" value="F:lyase activity"/>
    <property type="evidence" value="ECO:0007669"/>
    <property type="project" value="UniProtKB-KW"/>
</dbReference>
<dbReference type="CDD" id="cd06558">
    <property type="entry name" value="crotonase-like"/>
    <property type="match status" value="1"/>
</dbReference>
<dbReference type="GO" id="GO:0006635">
    <property type="term" value="P:fatty acid beta-oxidation"/>
    <property type="evidence" value="ECO:0007669"/>
    <property type="project" value="TreeGrafter"/>
</dbReference>
<keyword evidence="5" id="KW-1185">Reference proteome</keyword>
<protein>
    <submittedName>
        <fullName evidence="4">Crotonase/enoyl-CoA hydratase family protein</fullName>
    </submittedName>
</protein>
<organism evidence="4 5">
    <name type="scientific">Seongchinamella sediminis</name>
    <dbReference type="NCBI Taxonomy" id="2283635"/>
    <lineage>
        <taxon>Bacteria</taxon>
        <taxon>Pseudomonadati</taxon>
        <taxon>Pseudomonadota</taxon>
        <taxon>Gammaproteobacteria</taxon>
        <taxon>Cellvibrionales</taxon>
        <taxon>Halieaceae</taxon>
        <taxon>Seongchinamella</taxon>
    </lineage>
</organism>
<dbReference type="Gene3D" id="3.90.226.10">
    <property type="entry name" value="2-enoyl-CoA Hydratase, Chain A, domain 1"/>
    <property type="match status" value="1"/>
</dbReference>
<keyword evidence="3" id="KW-0456">Lyase</keyword>
<accession>A0A3L7E2A2</accession>
<name>A0A3L7E2A2_9GAMM</name>
<dbReference type="InterPro" id="IPR001753">
    <property type="entry name" value="Enoyl-CoA_hydra/iso"/>
</dbReference>
<dbReference type="EMBL" id="QRAN01000003">
    <property type="protein sequence ID" value="RLQ23139.1"/>
    <property type="molecule type" value="Genomic_DNA"/>
</dbReference>
<evidence type="ECO:0000256" key="3">
    <source>
        <dbReference type="ARBA" id="ARBA00023239"/>
    </source>
</evidence>
<sequence length="272" mass="29631">MPELAISTKNCLVEQQGNVLIVTLNRPEAKNAFSPEMLLGMYKAWRLLDERDDLYCAILTANGDTFCAGMDLKAGAEGKQRATEEFKALMAEVPNVHWQALLRDNRPCKPLILAVEGYALAGGTEILQGTDIRVGAEDAIFGVTEVARGLYPMSGSTIRLRRQIPYCLAAEMLLCGEHITARQALDFGLINKVVPAGTSLEVAKDYARKICSNGPLAVQAVVKSLREHQECMPEEQAMQASDALAGPVFASADAREGMRAFKEKRPARFTGS</sequence>
<dbReference type="RefSeq" id="WP_117952906.1">
    <property type="nucleotide sequence ID" value="NZ_QRAN01000003.1"/>
</dbReference>
<dbReference type="AlphaFoldDB" id="A0A3L7E2A2"/>
<dbReference type="OrthoDB" id="9775794at2"/>
<comment type="similarity">
    <text evidence="1">Belongs to the enoyl-CoA hydratase/isomerase family.</text>
</comment>
<dbReference type="InterPro" id="IPR029045">
    <property type="entry name" value="ClpP/crotonase-like_dom_sf"/>
</dbReference>
<gene>
    <name evidence="4" type="ORF">DWB85_04000</name>
</gene>
<dbReference type="NCBIfam" id="NF005864">
    <property type="entry name" value="PRK07799.1"/>
    <property type="match status" value="1"/>
</dbReference>
<dbReference type="PANTHER" id="PTHR11941:SF169">
    <property type="entry name" value="(7AS)-7A-METHYL-1,5-DIOXO-2,3,5,6,7,7A-HEXAHYDRO-1H-INDENE-CARBOXYL-COA HYDROLASE"/>
    <property type="match status" value="1"/>
</dbReference>
<dbReference type="Proteomes" id="UP000265509">
    <property type="component" value="Unassembled WGS sequence"/>
</dbReference>
<proteinExistence type="inferred from homology"/>
<dbReference type="Gene3D" id="1.10.12.10">
    <property type="entry name" value="Lyase 2-enoyl-coa Hydratase, Chain A, domain 2"/>
    <property type="match status" value="1"/>
</dbReference>
<dbReference type="SUPFAM" id="SSF52096">
    <property type="entry name" value="ClpP/crotonase"/>
    <property type="match status" value="1"/>
</dbReference>
<reference evidence="4 5" key="1">
    <citation type="submission" date="2018-07" db="EMBL/GenBank/DDBJ databases">
        <title>Halioglobus sp. genome submission.</title>
        <authorList>
            <person name="Ye M.-Q."/>
            <person name="Du Z.-J."/>
        </authorList>
    </citation>
    <scope>NUCLEOTIDE SEQUENCE [LARGE SCALE GENOMIC DNA]</scope>
    <source>
        <strain evidence="4 5">U0301</strain>
    </source>
</reference>
<evidence type="ECO:0000313" key="5">
    <source>
        <dbReference type="Proteomes" id="UP000265509"/>
    </source>
</evidence>
<dbReference type="Pfam" id="PF00378">
    <property type="entry name" value="ECH_1"/>
    <property type="match status" value="1"/>
</dbReference>
<evidence type="ECO:0000256" key="1">
    <source>
        <dbReference type="ARBA" id="ARBA00005254"/>
    </source>
</evidence>
<evidence type="ECO:0000256" key="2">
    <source>
        <dbReference type="ARBA" id="ARBA00023098"/>
    </source>
</evidence>
<dbReference type="PANTHER" id="PTHR11941">
    <property type="entry name" value="ENOYL-COA HYDRATASE-RELATED"/>
    <property type="match status" value="1"/>
</dbReference>
<comment type="caution">
    <text evidence="4">The sequence shown here is derived from an EMBL/GenBank/DDBJ whole genome shotgun (WGS) entry which is preliminary data.</text>
</comment>